<organism evidence="3 4">
    <name type="scientific">Hufsiella ginkgonis</name>
    <dbReference type="NCBI Taxonomy" id="2695274"/>
    <lineage>
        <taxon>Bacteria</taxon>
        <taxon>Pseudomonadati</taxon>
        <taxon>Bacteroidota</taxon>
        <taxon>Sphingobacteriia</taxon>
        <taxon>Sphingobacteriales</taxon>
        <taxon>Sphingobacteriaceae</taxon>
        <taxon>Hufsiella</taxon>
    </lineage>
</organism>
<sequence length="398" mass="44282">MKPKYFLGVLFVALVLESAIGNAQVPDSPLKLEVKLLTDQLTHPTAFAEPDDKSGRLFVCEQEGRIRIIKNGTLLPVPFLDITGEVIKKEGYEERGLLGLAFHPDFAKNGKFYVYCSIPVVPKVPGVDHKSVIREYAVSKDADAADKTTMKTVLTFNEPQSNHNGGDIKFGPDGFLYIAAGDGGGQNDKHGQFGNAQDLGNFLGKILRIDINQSPYGIPKDNPFAGKQGISPEIFAYGFRNPWRISFDKQTGKLFSGDVGQDNYEEVNLVTRGGNYGWRKREGLHEKYPADPDPGNWLNPITEYPHPEGISVTGGFVYRGKQIPALVGKYVFADWTGPVWTLTDTKKERWNREKLSISHAAGYWHIYSFGEDRSGEIYLLTMMLETNKGALYKIVQGK</sequence>
<comment type="caution">
    <text evidence="3">The sequence shown here is derived from an EMBL/GenBank/DDBJ whole genome shotgun (WGS) entry which is preliminary data.</text>
</comment>
<keyword evidence="4" id="KW-1185">Reference proteome</keyword>
<dbReference type="EMBL" id="WVHS01000003">
    <property type="protein sequence ID" value="MXV16813.1"/>
    <property type="molecule type" value="Genomic_DNA"/>
</dbReference>
<name>A0A7K1Y0P6_9SPHI</name>
<dbReference type="InterPro" id="IPR012938">
    <property type="entry name" value="Glc/Sorbosone_DH"/>
</dbReference>
<reference evidence="3 4" key="1">
    <citation type="submission" date="2019-11" db="EMBL/GenBank/DDBJ databases">
        <title>Pedobacter sp. HMF7056 Genome sequencing and assembly.</title>
        <authorList>
            <person name="Kang H."/>
            <person name="Kim H."/>
            <person name="Joh K."/>
        </authorList>
    </citation>
    <scope>NUCLEOTIDE SEQUENCE [LARGE SCALE GENOMIC DNA]</scope>
    <source>
        <strain evidence="3 4">HMF7056</strain>
    </source>
</reference>
<dbReference type="PANTHER" id="PTHR19328">
    <property type="entry name" value="HEDGEHOG-INTERACTING PROTEIN"/>
    <property type="match status" value="1"/>
</dbReference>
<dbReference type="Proteomes" id="UP000451233">
    <property type="component" value="Unassembled WGS sequence"/>
</dbReference>
<evidence type="ECO:0000256" key="1">
    <source>
        <dbReference type="SAM" id="SignalP"/>
    </source>
</evidence>
<evidence type="ECO:0000259" key="2">
    <source>
        <dbReference type="Pfam" id="PF07995"/>
    </source>
</evidence>
<feature type="signal peptide" evidence="1">
    <location>
        <begin position="1"/>
        <end position="23"/>
    </location>
</feature>
<proteinExistence type="predicted"/>
<dbReference type="AlphaFoldDB" id="A0A7K1Y0P6"/>
<evidence type="ECO:0000313" key="3">
    <source>
        <dbReference type="EMBL" id="MXV16813.1"/>
    </source>
</evidence>
<gene>
    <name evidence="3" type="ORF">GS398_16035</name>
</gene>
<dbReference type="Pfam" id="PF07995">
    <property type="entry name" value="GSDH"/>
    <property type="match status" value="1"/>
</dbReference>
<dbReference type="PANTHER" id="PTHR19328:SF75">
    <property type="entry name" value="ALDOSE SUGAR DEHYDROGENASE YLII"/>
    <property type="match status" value="1"/>
</dbReference>
<dbReference type="RefSeq" id="WP_160907785.1">
    <property type="nucleotide sequence ID" value="NZ_WVHS01000003.1"/>
</dbReference>
<feature type="domain" description="Glucose/Sorbosone dehydrogenase" evidence="2">
    <location>
        <begin position="41"/>
        <end position="381"/>
    </location>
</feature>
<accession>A0A7K1Y0P6</accession>
<feature type="chain" id="PRO_5029644769" evidence="1">
    <location>
        <begin position="24"/>
        <end position="398"/>
    </location>
</feature>
<dbReference type="InterPro" id="IPR011041">
    <property type="entry name" value="Quinoprot_gluc/sorb_DH_b-prop"/>
</dbReference>
<dbReference type="InterPro" id="IPR011042">
    <property type="entry name" value="6-blade_b-propeller_TolB-like"/>
</dbReference>
<dbReference type="SUPFAM" id="SSF50952">
    <property type="entry name" value="Soluble quinoprotein glucose dehydrogenase"/>
    <property type="match status" value="1"/>
</dbReference>
<evidence type="ECO:0000313" key="4">
    <source>
        <dbReference type="Proteomes" id="UP000451233"/>
    </source>
</evidence>
<keyword evidence="1" id="KW-0732">Signal</keyword>
<protein>
    <submittedName>
        <fullName evidence="3">Glucose dehydrogenase</fullName>
    </submittedName>
</protein>
<dbReference type="Gene3D" id="2.120.10.30">
    <property type="entry name" value="TolB, C-terminal domain"/>
    <property type="match status" value="1"/>
</dbReference>